<evidence type="ECO:0000256" key="4">
    <source>
        <dbReference type="ARBA" id="ARBA00022737"/>
    </source>
</evidence>
<dbReference type="Proteomes" id="UP001151699">
    <property type="component" value="Unassembled WGS sequence"/>
</dbReference>
<evidence type="ECO:0000256" key="9">
    <source>
        <dbReference type="ARBA" id="ARBA00023163"/>
    </source>
</evidence>
<evidence type="ECO:0000256" key="7">
    <source>
        <dbReference type="ARBA" id="ARBA00023015"/>
    </source>
</evidence>
<feature type="region of interest" description="Disordered" evidence="12">
    <location>
        <begin position="790"/>
        <end position="836"/>
    </location>
</feature>
<keyword evidence="9" id="KW-0804">Transcription</keyword>
<comment type="similarity">
    <text evidence="2">Belongs to the krueppel C2H2-type zinc-finger protein family.</text>
</comment>
<keyword evidence="6" id="KW-0862">Zinc</keyword>
<keyword evidence="3" id="KW-0479">Metal-binding</keyword>
<feature type="domain" description="C2H2-type" evidence="13">
    <location>
        <begin position="495"/>
        <end position="522"/>
    </location>
</feature>
<dbReference type="FunFam" id="3.30.160.60:FF:001601">
    <property type="entry name" value="Uncharacterized protein, isoform A"/>
    <property type="match status" value="1"/>
</dbReference>
<evidence type="ECO:0000259" key="13">
    <source>
        <dbReference type="PROSITE" id="PS50157"/>
    </source>
</evidence>
<dbReference type="Gene3D" id="3.30.160.60">
    <property type="entry name" value="Classic Zinc Finger"/>
    <property type="match status" value="13"/>
</dbReference>
<feature type="domain" description="C2H2-type" evidence="13">
    <location>
        <begin position="573"/>
        <end position="600"/>
    </location>
</feature>
<feature type="domain" description="C2H2-type" evidence="13">
    <location>
        <begin position="185"/>
        <end position="212"/>
    </location>
</feature>
<dbReference type="Pfam" id="PF13912">
    <property type="entry name" value="zf-C2H2_6"/>
    <property type="match status" value="1"/>
</dbReference>
<dbReference type="AlphaFoldDB" id="A0A9Q0MM55"/>
<keyword evidence="4" id="KW-0677">Repeat</keyword>
<dbReference type="SMART" id="SM00355">
    <property type="entry name" value="ZnF_C2H2"/>
    <property type="match status" value="15"/>
</dbReference>
<dbReference type="FunFam" id="3.30.160.60:FF:000912">
    <property type="entry name" value="Zinc finger protein 660"/>
    <property type="match status" value="1"/>
</dbReference>
<reference evidence="14" key="1">
    <citation type="submission" date="2022-07" db="EMBL/GenBank/DDBJ databases">
        <authorList>
            <person name="Trinca V."/>
            <person name="Uliana J.V.C."/>
            <person name="Torres T.T."/>
            <person name="Ward R.J."/>
            <person name="Monesi N."/>
        </authorList>
    </citation>
    <scope>NUCLEOTIDE SEQUENCE</scope>
    <source>
        <strain evidence="14">HSMRA1968</strain>
        <tissue evidence="14">Whole embryos</tissue>
    </source>
</reference>
<dbReference type="EMBL" id="WJQU01002742">
    <property type="protein sequence ID" value="KAJ6630924.1"/>
    <property type="molecule type" value="Genomic_DNA"/>
</dbReference>
<evidence type="ECO:0000256" key="6">
    <source>
        <dbReference type="ARBA" id="ARBA00022833"/>
    </source>
</evidence>
<feature type="domain" description="C2H2-type" evidence="13">
    <location>
        <begin position="601"/>
        <end position="628"/>
    </location>
</feature>
<evidence type="ECO:0000256" key="5">
    <source>
        <dbReference type="ARBA" id="ARBA00022771"/>
    </source>
</evidence>
<dbReference type="FunFam" id="3.30.160.60:FF:001498">
    <property type="entry name" value="Zinc finger protein 404"/>
    <property type="match status" value="1"/>
</dbReference>
<dbReference type="GO" id="GO:0048729">
    <property type="term" value="P:tissue morphogenesis"/>
    <property type="evidence" value="ECO:0007669"/>
    <property type="project" value="UniProtKB-ARBA"/>
</dbReference>
<evidence type="ECO:0000256" key="1">
    <source>
        <dbReference type="ARBA" id="ARBA00004123"/>
    </source>
</evidence>
<dbReference type="FunFam" id="3.30.160.60:FF:000870">
    <property type="entry name" value="zinc finger protein 197 isoform X1"/>
    <property type="match status" value="1"/>
</dbReference>
<dbReference type="GO" id="GO:0045596">
    <property type="term" value="P:negative regulation of cell differentiation"/>
    <property type="evidence" value="ECO:0007669"/>
    <property type="project" value="UniProtKB-ARBA"/>
</dbReference>
<evidence type="ECO:0000256" key="3">
    <source>
        <dbReference type="ARBA" id="ARBA00022723"/>
    </source>
</evidence>
<evidence type="ECO:0000256" key="10">
    <source>
        <dbReference type="ARBA" id="ARBA00023242"/>
    </source>
</evidence>
<dbReference type="GO" id="GO:0005634">
    <property type="term" value="C:nucleus"/>
    <property type="evidence" value="ECO:0007669"/>
    <property type="project" value="UniProtKB-SubCell"/>
</dbReference>
<feature type="domain" description="C2H2-type" evidence="13">
    <location>
        <begin position="523"/>
        <end position="550"/>
    </location>
</feature>
<dbReference type="InterPro" id="IPR036236">
    <property type="entry name" value="Znf_C2H2_sf"/>
</dbReference>
<sequence length="836" mass="96537">MNIQVPFIIKTEQNDGYNYGEMYQPQMLFPYNRPLQLPSSETPHAVQPPDGLGVENYYYQGYNMPIQIVQNTVQTYSTAPIIDENNQHNNQTVTPDVSQFEQMSMDIKRKLIDAGYQYHDDKDKALKPFSCDVCHKSFGRLSHVRRHQLLHTGEKPFECTICHEKFTRMENRTRHMAIHTGERRFNCDVCGKGFSQLNRLNVHQRIHSGERPFSCEVCGKAFGRIDHKNSHMKTHNWVKIKEEASKQMVTNNGEVQMADATLDPQVPIAVSVRLESSVEQEKVFKCPTCDKMFSRKDHLNRHILIHSGAKPFECDICAKSFSRKDNKYKHMASCLLVNFGIVVKRPHVGTSGISEYGSEPPDFRSLEEKINEKMYEIQCGNIQPIKDELGENLDSGEVDNKDNDVEIVLVAPDIISNNSNEGNFNKEDSSAEPENEGKDDSCDDLLTPMKTIDDSKSASAPSTDGLFRCQICNKGFLNRNHLNRHAIIHSGKKPFNCDQCDKGFYRMEHLQRHVIVHTGVRPYKCNFCDKSFFQVGDQMKHLMTHINGEAQTAKSDANDETVTHDMSGQPQTFACDKCDKVYMKRSHLKRHYSIHSSMKPFKCDVCGQGFSRLEHKKRHMTIHSNQKRYECEFCDKKFNRPDHMLCHIKTHRNVKPYKCNQCGERFETSKEKIEHLRVHSGAYRCELCHVRFELYVNLIEHRRVVHGVIPKNEAEQKLNSKVKSTDHYPCPICYTYQQVIDLGDHIKSHIDDNVNTTATEPNIDTNTDDGEDFLTDVKVKVELEYDDDEEYVAETEQMNGYDENDDYENNGLMEEPNEIMQQEEEDEEEDEDIHSS</sequence>
<evidence type="ECO:0000256" key="8">
    <source>
        <dbReference type="ARBA" id="ARBA00023125"/>
    </source>
</evidence>
<keyword evidence="5 11" id="KW-0863">Zinc-finger</keyword>
<feature type="compositionally biased region" description="Acidic residues" evidence="12">
    <location>
        <begin position="815"/>
        <end position="836"/>
    </location>
</feature>
<feature type="region of interest" description="Disordered" evidence="12">
    <location>
        <begin position="419"/>
        <end position="460"/>
    </location>
</feature>
<feature type="domain" description="C2H2-type" evidence="13">
    <location>
        <begin position="657"/>
        <end position="684"/>
    </location>
</feature>
<feature type="compositionally biased region" description="Basic and acidic residues" evidence="12">
    <location>
        <begin position="424"/>
        <end position="440"/>
    </location>
</feature>
<evidence type="ECO:0000256" key="2">
    <source>
        <dbReference type="ARBA" id="ARBA00006991"/>
    </source>
</evidence>
<dbReference type="PROSITE" id="PS50157">
    <property type="entry name" value="ZINC_FINGER_C2H2_2"/>
    <property type="match status" value="14"/>
</dbReference>
<evidence type="ECO:0000256" key="11">
    <source>
        <dbReference type="PROSITE-ProRule" id="PRU00042"/>
    </source>
</evidence>
<evidence type="ECO:0000256" key="12">
    <source>
        <dbReference type="SAM" id="MobiDB-lite"/>
    </source>
</evidence>
<feature type="domain" description="C2H2-type" evidence="13">
    <location>
        <begin position="157"/>
        <end position="184"/>
    </location>
</feature>
<dbReference type="Pfam" id="PF12874">
    <property type="entry name" value="zf-met"/>
    <property type="match status" value="1"/>
</dbReference>
<keyword evidence="10" id="KW-0539">Nucleus</keyword>
<dbReference type="SUPFAM" id="SSF57667">
    <property type="entry name" value="beta-beta-alpha zinc fingers"/>
    <property type="match status" value="8"/>
</dbReference>
<dbReference type="FunFam" id="3.30.160.60:FF:000624">
    <property type="entry name" value="zinc finger protein 697"/>
    <property type="match status" value="1"/>
</dbReference>
<dbReference type="InterPro" id="IPR050826">
    <property type="entry name" value="Krueppel_C2H2_ZnFinger"/>
</dbReference>
<comment type="subcellular location">
    <subcellularLocation>
        <location evidence="1">Nucleus</location>
    </subcellularLocation>
</comment>
<accession>A0A9Q0MM55</accession>
<dbReference type="PROSITE" id="PS00028">
    <property type="entry name" value="ZINC_FINGER_C2H2_1"/>
    <property type="match status" value="13"/>
</dbReference>
<keyword evidence="15" id="KW-1185">Reference proteome</keyword>
<evidence type="ECO:0000313" key="14">
    <source>
        <dbReference type="EMBL" id="KAJ6630924.1"/>
    </source>
</evidence>
<dbReference type="FunFam" id="3.30.160.60:FF:001156">
    <property type="entry name" value="Zinc finger protein 407"/>
    <property type="match status" value="1"/>
</dbReference>
<dbReference type="OrthoDB" id="7775171at2759"/>
<dbReference type="InterPro" id="IPR013087">
    <property type="entry name" value="Znf_C2H2_type"/>
</dbReference>
<dbReference type="GO" id="GO:0003677">
    <property type="term" value="F:DNA binding"/>
    <property type="evidence" value="ECO:0007669"/>
    <property type="project" value="UniProtKB-KW"/>
</dbReference>
<dbReference type="PANTHER" id="PTHR24377">
    <property type="entry name" value="IP01015P-RELATED"/>
    <property type="match status" value="1"/>
</dbReference>
<feature type="domain" description="C2H2-type" evidence="13">
    <location>
        <begin position="284"/>
        <end position="311"/>
    </location>
</feature>
<feature type="domain" description="C2H2-type" evidence="13">
    <location>
        <begin position="683"/>
        <end position="706"/>
    </location>
</feature>
<gene>
    <name evidence="14" type="primary">ZNF665_2</name>
    <name evidence="14" type="ORF">Bhyg_15837</name>
</gene>
<feature type="domain" description="C2H2-type" evidence="13">
    <location>
        <begin position="213"/>
        <end position="240"/>
    </location>
</feature>
<dbReference type="GO" id="GO:0000122">
    <property type="term" value="P:negative regulation of transcription by RNA polymerase II"/>
    <property type="evidence" value="ECO:0007669"/>
    <property type="project" value="UniProtKB-ARBA"/>
</dbReference>
<organism evidence="14 15">
    <name type="scientific">Pseudolycoriella hygida</name>
    <dbReference type="NCBI Taxonomy" id="35572"/>
    <lineage>
        <taxon>Eukaryota</taxon>
        <taxon>Metazoa</taxon>
        <taxon>Ecdysozoa</taxon>
        <taxon>Arthropoda</taxon>
        <taxon>Hexapoda</taxon>
        <taxon>Insecta</taxon>
        <taxon>Pterygota</taxon>
        <taxon>Neoptera</taxon>
        <taxon>Endopterygota</taxon>
        <taxon>Diptera</taxon>
        <taxon>Nematocera</taxon>
        <taxon>Sciaroidea</taxon>
        <taxon>Sciaridae</taxon>
        <taxon>Pseudolycoriella</taxon>
    </lineage>
</organism>
<dbReference type="GO" id="GO:0048598">
    <property type="term" value="P:embryonic morphogenesis"/>
    <property type="evidence" value="ECO:0007669"/>
    <property type="project" value="UniProtKB-ARBA"/>
</dbReference>
<dbReference type="FunFam" id="3.30.160.60:FF:000100">
    <property type="entry name" value="Zinc finger 45-like"/>
    <property type="match status" value="2"/>
</dbReference>
<dbReference type="FunFam" id="3.30.160.60:FF:002343">
    <property type="entry name" value="Zinc finger protein 33A"/>
    <property type="match status" value="1"/>
</dbReference>
<evidence type="ECO:0000313" key="15">
    <source>
        <dbReference type="Proteomes" id="UP001151699"/>
    </source>
</evidence>
<comment type="caution">
    <text evidence="14">The sequence shown here is derived from an EMBL/GenBank/DDBJ whole genome shotgun (WGS) entry which is preliminary data.</text>
</comment>
<name>A0A9Q0MM55_9DIPT</name>
<protein>
    <submittedName>
        <fullName evidence="14">Zinc finger protein</fullName>
    </submittedName>
</protein>
<dbReference type="Pfam" id="PF00096">
    <property type="entry name" value="zf-C2H2"/>
    <property type="match status" value="7"/>
</dbReference>
<feature type="domain" description="C2H2-type" evidence="13">
    <location>
        <begin position="129"/>
        <end position="156"/>
    </location>
</feature>
<feature type="domain" description="C2H2-type" evidence="13">
    <location>
        <begin position="312"/>
        <end position="331"/>
    </location>
</feature>
<feature type="domain" description="C2H2-type" evidence="13">
    <location>
        <begin position="629"/>
        <end position="656"/>
    </location>
</feature>
<feature type="domain" description="C2H2-type" evidence="13">
    <location>
        <begin position="467"/>
        <end position="494"/>
    </location>
</feature>
<dbReference type="FunFam" id="3.30.160.60:FF:000446">
    <property type="entry name" value="Zinc finger protein"/>
    <property type="match status" value="1"/>
</dbReference>
<dbReference type="GO" id="GO:0008270">
    <property type="term" value="F:zinc ion binding"/>
    <property type="evidence" value="ECO:0007669"/>
    <property type="project" value="UniProtKB-KW"/>
</dbReference>
<keyword evidence="8" id="KW-0238">DNA-binding</keyword>
<proteinExistence type="inferred from homology"/>
<keyword evidence="7" id="KW-0805">Transcription regulation</keyword>